<dbReference type="STRING" id="502779.C1GXP4"/>
<dbReference type="OMA" id="ECGDKGQ"/>
<dbReference type="GeneID" id="9098087"/>
<dbReference type="eggNOG" id="KOG2904">
    <property type="taxonomic scope" value="Eukaryota"/>
</dbReference>
<gene>
    <name evidence="2" type="ORF">PAAG_03618</name>
</gene>
<dbReference type="GO" id="GO:0005739">
    <property type="term" value="C:mitochondrion"/>
    <property type="evidence" value="ECO:0007669"/>
    <property type="project" value="TreeGrafter"/>
</dbReference>
<dbReference type="PROSITE" id="PS00092">
    <property type="entry name" value="N6_MTASE"/>
    <property type="match status" value="1"/>
</dbReference>
<feature type="compositionally biased region" description="Polar residues" evidence="1">
    <location>
        <begin position="273"/>
        <end position="289"/>
    </location>
</feature>
<name>C1GXP4_PARBA</name>
<dbReference type="HOGENOM" id="CLU_018398_0_1_1"/>
<keyword evidence="3" id="KW-1185">Reference proteome</keyword>
<dbReference type="GO" id="GO:0008168">
    <property type="term" value="F:methyltransferase activity"/>
    <property type="evidence" value="ECO:0007669"/>
    <property type="project" value="InterPro"/>
</dbReference>
<dbReference type="RefSeq" id="XP_002795073.2">
    <property type="nucleotide sequence ID" value="XM_002795027.2"/>
</dbReference>
<dbReference type="Gene3D" id="1.10.8.10">
    <property type="entry name" value="DNA helicase RuvA subunit, C-terminal domain"/>
    <property type="match status" value="1"/>
</dbReference>
<dbReference type="Proteomes" id="UP000002059">
    <property type="component" value="Partially assembled WGS sequence"/>
</dbReference>
<dbReference type="PANTHER" id="PTHR18895:SF74">
    <property type="entry name" value="MTRF1L RELEASE FACTOR GLUTAMINE METHYLTRANSFERASE"/>
    <property type="match status" value="1"/>
</dbReference>
<protein>
    <recommendedName>
        <fullName evidence="4">Methyltransferase domain-containing protein</fullName>
    </recommendedName>
</protein>
<dbReference type="Gene3D" id="3.40.50.150">
    <property type="entry name" value="Vaccinia Virus protein VP39"/>
    <property type="match status" value="1"/>
</dbReference>
<feature type="region of interest" description="Disordered" evidence="1">
    <location>
        <begin position="269"/>
        <end position="301"/>
    </location>
</feature>
<evidence type="ECO:0008006" key="4">
    <source>
        <dbReference type="Google" id="ProtNLM"/>
    </source>
</evidence>
<dbReference type="KEGG" id="pbl:PAAG_03618"/>
<dbReference type="AlphaFoldDB" id="C1GXP4"/>
<dbReference type="VEuPathDB" id="FungiDB:PAAG_03618"/>
<feature type="compositionally biased region" description="Basic and acidic residues" evidence="1">
    <location>
        <begin position="49"/>
        <end position="67"/>
    </location>
</feature>
<dbReference type="InterPro" id="IPR029063">
    <property type="entry name" value="SAM-dependent_MTases_sf"/>
</dbReference>
<proteinExistence type="predicted"/>
<dbReference type="EMBL" id="KN293998">
    <property type="protein sequence ID" value="EEH41332.2"/>
    <property type="molecule type" value="Genomic_DNA"/>
</dbReference>
<dbReference type="GO" id="GO:0032259">
    <property type="term" value="P:methylation"/>
    <property type="evidence" value="ECO:0007669"/>
    <property type="project" value="InterPro"/>
</dbReference>
<dbReference type="SUPFAM" id="SSF53335">
    <property type="entry name" value="S-adenosyl-L-methionine-dependent methyltransferases"/>
    <property type="match status" value="1"/>
</dbReference>
<dbReference type="CDD" id="cd02440">
    <property type="entry name" value="AdoMet_MTases"/>
    <property type="match status" value="1"/>
</dbReference>
<sequence>MPRLPPSLLRHAYSLHPLFPLLLRECRDLPSAQNELRWLGEHALAECRRKRNGGRDDRRDLQGDERSMMMPGRFKSNGNSNSNVNACVRLRLREMVRQRARGVPLQYILGDQPFGELEILCQRGVLIPRPETESYTTRTANLLLSKFKFKSESDKHPPTLRILDLCTGTGCIPLLLHSLLAPAFPQLQICGVDISARALELARENLEHNIKLGVLSERARNEVSFIWGDVLSDLGSDGSTRVSHGVRGREMEMEGMLVDFAAAAPNHRKRDISSAQPFDNGSEAASKQQRPAPRLDTDTDTETKTITILLSNPPYISPTQFRNGTTSRSVRMYEPKLALIPPPIVNADITRCVSVSDSSTLNITTATSAPASRQEEIQNVIITARREDAFYPRILALGCAEWVDADLVVLECGDKRQAGRVGEMARVIYGGLAGEGRVEVWRCDVDDEKLQGEDWQDGEGARAVVVRRRI</sequence>
<dbReference type="GO" id="GO:0003676">
    <property type="term" value="F:nucleic acid binding"/>
    <property type="evidence" value="ECO:0007669"/>
    <property type="project" value="InterPro"/>
</dbReference>
<dbReference type="PANTHER" id="PTHR18895">
    <property type="entry name" value="HEMK METHYLTRANSFERASE"/>
    <property type="match status" value="1"/>
</dbReference>
<evidence type="ECO:0000313" key="3">
    <source>
        <dbReference type="Proteomes" id="UP000002059"/>
    </source>
</evidence>
<evidence type="ECO:0000256" key="1">
    <source>
        <dbReference type="SAM" id="MobiDB-lite"/>
    </source>
</evidence>
<organism evidence="2 3">
    <name type="scientific">Paracoccidioides lutzii (strain ATCC MYA-826 / Pb01)</name>
    <name type="common">Paracoccidioides brasiliensis</name>
    <dbReference type="NCBI Taxonomy" id="502779"/>
    <lineage>
        <taxon>Eukaryota</taxon>
        <taxon>Fungi</taxon>
        <taxon>Dikarya</taxon>
        <taxon>Ascomycota</taxon>
        <taxon>Pezizomycotina</taxon>
        <taxon>Eurotiomycetes</taxon>
        <taxon>Eurotiomycetidae</taxon>
        <taxon>Onygenales</taxon>
        <taxon>Ajellomycetaceae</taxon>
        <taxon>Paracoccidioides</taxon>
    </lineage>
</organism>
<dbReference type="OrthoDB" id="269872at2759"/>
<feature type="region of interest" description="Disordered" evidence="1">
    <location>
        <begin position="49"/>
        <end position="76"/>
    </location>
</feature>
<dbReference type="InterPro" id="IPR002052">
    <property type="entry name" value="DNA_methylase_N6_adenine_CS"/>
</dbReference>
<reference evidence="2 3" key="1">
    <citation type="journal article" date="2011" name="PLoS Genet.">
        <title>Comparative genomic analysis of human fungal pathogens causing paracoccidioidomycosis.</title>
        <authorList>
            <person name="Desjardins C.A."/>
            <person name="Champion M.D."/>
            <person name="Holder J.W."/>
            <person name="Muszewska A."/>
            <person name="Goldberg J."/>
            <person name="Bailao A.M."/>
            <person name="Brigido M.M."/>
            <person name="Ferreira M.E."/>
            <person name="Garcia A.M."/>
            <person name="Grynberg M."/>
            <person name="Gujja S."/>
            <person name="Heiman D.I."/>
            <person name="Henn M.R."/>
            <person name="Kodira C.D."/>
            <person name="Leon-Narvaez H."/>
            <person name="Longo L.V."/>
            <person name="Ma L.J."/>
            <person name="Malavazi I."/>
            <person name="Matsuo A.L."/>
            <person name="Morais F.V."/>
            <person name="Pereira M."/>
            <person name="Rodriguez-Brito S."/>
            <person name="Sakthikumar S."/>
            <person name="Salem-Izacc S.M."/>
            <person name="Sykes S.M."/>
            <person name="Teixeira M.M."/>
            <person name="Vallejo M.C."/>
            <person name="Walter M.E."/>
            <person name="Yandava C."/>
            <person name="Young S."/>
            <person name="Zeng Q."/>
            <person name="Zucker J."/>
            <person name="Felipe M.S."/>
            <person name="Goldman G.H."/>
            <person name="Haas B.J."/>
            <person name="McEwen J.G."/>
            <person name="Nino-Vega G."/>
            <person name="Puccia R."/>
            <person name="San-Blas G."/>
            <person name="Soares C.M."/>
            <person name="Birren B.W."/>
            <person name="Cuomo C.A."/>
        </authorList>
    </citation>
    <scope>NUCLEOTIDE SEQUENCE [LARGE SCALE GENOMIC DNA]</scope>
    <source>
        <strain evidence="3">ATCC MYA-826 / Pb01</strain>
    </source>
</reference>
<accession>C1GXP4</accession>
<evidence type="ECO:0000313" key="2">
    <source>
        <dbReference type="EMBL" id="EEH41332.2"/>
    </source>
</evidence>
<dbReference type="InterPro" id="IPR050320">
    <property type="entry name" value="N5-glutamine_MTase"/>
</dbReference>